<gene>
    <name evidence="1" type="ORF">OPT61_g2625</name>
</gene>
<organism evidence="1 2">
    <name type="scientific">Boeremia exigua</name>
    <dbReference type="NCBI Taxonomy" id="749465"/>
    <lineage>
        <taxon>Eukaryota</taxon>
        <taxon>Fungi</taxon>
        <taxon>Dikarya</taxon>
        <taxon>Ascomycota</taxon>
        <taxon>Pezizomycotina</taxon>
        <taxon>Dothideomycetes</taxon>
        <taxon>Pleosporomycetidae</taxon>
        <taxon>Pleosporales</taxon>
        <taxon>Pleosporineae</taxon>
        <taxon>Didymellaceae</taxon>
        <taxon>Boeremia</taxon>
    </lineage>
</organism>
<accession>A0ACC2IL04</accession>
<dbReference type="Proteomes" id="UP001153331">
    <property type="component" value="Unassembled WGS sequence"/>
</dbReference>
<comment type="caution">
    <text evidence="1">The sequence shown here is derived from an EMBL/GenBank/DDBJ whole genome shotgun (WGS) entry which is preliminary data.</text>
</comment>
<reference evidence="1" key="1">
    <citation type="submission" date="2022-11" db="EMBL/GenBank/DDBJ databases">
        <title>Genome Sequence of Boeremia exigua.</title>
        <authorList>
            <person name="Buettner E."/>
        </authorList>
    </citation>
    <scope>NUCLEOTIDE SEQUENCE</scope>
    <source>
        <strain evidence="1">CU02</strain>
    </source>
</reference>
<proteinExistence type="predicted"/>
<name>A0ACC2IL04_9PLEO</name>
<protein>
    <submittedName>
        <fullName evidence="1">Uncharacterized protein</fullName>
    </submittedName>
</protein>
<evidence type="ECO:0000313" key="1">
    <source>
        <dbReference type="EMBL" id="KAJ8115814.1"/>
    </source>
</evidence>
<dbReference type="EMBL" id="JAPHNI010000121">
    <property type="protein sequence ID" value="KAJ8115814.1"/>
    <property type="molecule type" value="Genomic_DNA"/>
</dbReference>
<evidence type="ECO:0000313" key="2">
    <source>
        <dbReference type="Proteomes" id="UP001153331"/>
    </source>
</evidence>
<sequence>MVMLTMAHALSIVVAGASIAAISSNPAYCKNILLSLIRATGYGAPGGAWRIAAILLALVNLKSLPFVWHIRIFRAMIYHIYFQPTPIPPHALFQPAITSTRTSLLETDYNLHKSNSTYFADMDISRTNLFTAIIRNGIKKNSRLYGAKKSQLNGAIGATEGTRGSHIIALGGICCNFKKEILPYKKFEMWTRLLCWDRKWFYLVTHLVKPGVGKPESWTLQPWRKTKGAAKDVSEEELLKSVYATAIAKYVIKRGRITVPPEQALIDADMIPVKPEGWVWRGAEEISDANEHANGVLPKPVEGTEWTWDIIEAERQRGLKVAEKFAEMDGMHNFFDGGKNGALGEYPDLLF</sequence>
<keyword evidence="2" id="KW-1185">Reference proteome</keyword>